<dbReference type="PROSITE" id="PS51721">
    <property type="entry name" value="G_CP"/>
    <property type="match status" value="1"/>
</dbReference>
<keyword evidence="7 10" id="KW-0862">Zinc</keyword>
<evidence type="ECO:0000256" key="8">
    <source>
        <dbReference type="ARBA" id="ARBA00022884"/>
    </source>
</evidence>
<dbReference type="HAMAP" id="MF_01820">
    <property type="entry name" value="GTPase_RsgA"/>
    <property type="match status" value="1"/>
</dbReference>
<evidence type="ECO:0000313" key="14">
    <source>
        <dbReference type="EMBL" id="SHO57087.1"/>
    </source>
</evidence>
<comment type="subcellular location">
    <subcellularLocation>
        <location evidence="10">Cytoplasm</location>
    </subcellularLocation>
</comment>
<dbReference type="GO" id="GO:0003924">
    <property type="term" value="F:GTPase activity"/>
    <property type="evidence" value="ECO:0007669"/>
    <property type="project" value="UniProtKB-UniRule"/>
</dbReference>
<comment type="cofactor">
    <cofactor evidence="10">
        <name>Zn(2+)</name>
        <dbReference type="ChEBI" id="CHEBI:29105"/>
    </cofactor>
    <text evidence="10">Binds 1 zinc ion per subunit.</text>
</comment>
<dbReference type="InterPro" id="IPR030378">
    <property type="entry name" value="G_CP_dom"/>
</dbReference>
<dbReference type="GO" id="GO:0046872">
    <property type="term" value="F:metal ion binding"/>
    <property type="evidence" value="ECO:0007669"/>
    <property type="project" value="UniProtKB-KW"/>
</dbReference>
<comment type="subunit">
    <text evidence="10">Monomer. Associates with 30S ribosomal subunit, binds 16S rRNA.</text>
</comment>
<dbReference type="PANTHER" id="PTHR32120:SF10">
    <property type="entry name" value="SMALL RIBOSOMAL SUBUNIT BIOGENESIS GTPASE RSGA"/>
    <property type="match status" value="1"/>
</dbReference>
<keyword evidence="1 10" id="KW-0963">Cytoplasm</keyword>
<dbReference type="NCBIfam" id="TIGR00157">
    <property type="entry name" value="ribosome small subunit-dependent GTPase A"/>
    <property type="match status" value="1"/>
</dbReference>
<evidence type="ECO:0000313" key="15">
    <source>
        <dbReference type="Proteomes" id="UP000184600"/>
    </source>
</evidence>
<keyword evidence="5 10" id="KW-0547">Nucleotide-binding</keyword>
<feature type="binding site" evidence="10">
    <location>
        <position position="273"/>
    </location>
    <ligand>
        <name>Zn(2+)</name>
        <dbReference type="ChEBI" id="CHEBI:29105"/>
    </ligand>
</feature>
<evidence type="ECO:0000256" key="4">
    <source>
        <dbReference type="ARBA" id="ARBA00022730"/>
    </source>
</evidence>
<evidence type="ECO:0000256" key="9">
    <source>
        <dbReference type="ARBA" id="ARBA00023134"/>
    </source>
</evidence>
<dbReference type="SUPFAM" id="SSF52540">
    <property type="entry name" value="P-loop containing nucleoside triphosphate hydrolases"/>
    <property type="match status" value="1"/>
</dbReference>
<dbReference type="GO" id="GO:0042274">
    <property type="term" value="P:ribosomal small subunit biogenesis"/>
    <property type="evidence" value="ECO:0007669"/>
    <property type="project" value="UniProtKB-UniRule"/>
</dbReference>
<evidence type="ECO:0000256" key="2">
    <source>
        <dbReference type="ARBA" id="ARBA00022517"/>
    </source>
</evidence>
<keyword evidence="3 10" id="KW-0479">Metal-binding</keyword>
<dbReference type="AlphaFoldDB" id="A0A1M7YWQ2"/>
<accession>A0A1M7YWQ2</accession>
<dbReference type="OrthoDB" id="9809485at2"/>
<dbReference type="EMBL" id="FRFG01000031">
    <property type="protein sequence ID" value="SHO57087.1"/>
    <property type="molecule type" value="Genomic_DNA"/>
</dbReference>
<dbReference type="GO" id="GO:0005525">
    <property type="term" value="F:GTP binding"/>
    <property type="evidence" value="ECO:0007669"/>
    <property type="project" value="UniProtKB-UniRule"/>
</dbReference>
<dbReference type="CDD" id="cd01854">
    <property type="entry name" value="YjeQ_EngC"/>
    <property type="match status" value="1"/>
</dbReference>
<keyword evidence="4 10" id="KW-0699">rRNA-binding</keyword>
<protein>
    <recommendedName>
        <fullName evidence="10">Small ribosomal subunit biogenesis GTPase RsgA</fullName>
        <ecNumber evidence="10">3.6.1.-</ecNumber>
    </recommendedName>
</protein>
<evidence type="ECO:0000256" key="6">
    <source>
        <dbReference type="ARBA" id="ARBA00022801"/>
    </source>
</evidence>
<dbReference type="GO" id="GO:0005737">
    <property type="term" value="C:cytoplasm"/>
    <property type="evidence" value="ECO:0007669"/>
    <property type="project" value="UniProtKB-SubCell"/>
</dbReference>
<feature type="domain" description="EngC GTPase" evidence="12">
    <location>
        <begin position="101"/>
        <end position="248"/>
    </location>
</feature>
<evidence type="ECO:0000256" key="11">
    <source>
        <dbReference type="SAM" id="Coils"/>
    </source>
</evidence>
<dbReference type="Gene3D" id="3.40.50.300">
    <property type="entry name" value="P-loop containing nucleotide triphosphate hydrolases"/>
    <property type="match status" value="1"/>
</dbReference>
<evidence type="ECO:0000256" key="1">
    <source>
        <dbReference type="ARBA" id="ARBA00022490"/>
    </source>
</evidence>
<evidence type="ECO:0000256" key="3">
    <source>
        <dbReference type="ARBA" id="ARBA00022723"/>
    </source>
</evidence>
<name>A0A1M7YWQ2_9VIBR</name>
<dbReference type="Pfam" id="PF03193">
    <property type="entry name" value="RsgA_GTPase"/>
    <property type="match status" value="1"/>
</dbReference>
<evidence type="ECO:0000259" key="13">
    <source>
        <dbReference type="PROSITE" id="PS51721"/>
    </source>
</evidence>
<keyword evidence="2 10" id="KW-0690">Ribosome biogenesis</keyword>
<gene>
    <name evidence="14" type="primary">rsgA_2</name>
    <name evidence="10" type="synonym">rsgA</name>
    <name evidence="14" type="ORF">VQ7734_02856</name>
</gene>
<comment type="function">
    <text evidence="10">One of several proteins that assist in the late maturation steps of the functional core of the 30S ribosomal subunit. Helps release RbfA from mature subunits. May play a role in the assembly of ribosomal proteins into the subunit. Circularly permuted GTPase that catalyzes slow GTP hydrolysis, GTPase activity is stimulated by the 30S ribosomal subunit.</text>
</comment>
<keyword evidence="11" id="KW-0175">Coiled coil</keyword>
<dbReference type="Gene3D" id="1.10.40.50">
    <property type="entry name" value="Probable gtpase engc, domain 3"/>
    <property type="match status" value="1"/>
</dbReference>
<feature type="binding site" evidence="10">
    <location>
        <begin position="140"/>
        <end position="143"/>
    </location>
    <ligand>
        <name>GTP</name>
        <dbReference type="ChEBI" id="CHEBI:37565"/>
    </ligand>
</feature>
<dbReference type="InterPro" id="IPR004881">
    <property type="entry name" value="Ribosome_biogen_GTPase_RsgA"/>
</dbReference>
<feature type="binding site" evidence="10">
    <location>
        <position position="280"/>
    </location>
    <ligand>
        <name>Zn(2+)</name>
        <dbReference type="ChEBI" id="CHEBI:29105"/>
    </ligand>
</feature>
<dbReference type="Proteomes" id="UP000184600">
    <property type="component" value="Unassembled WGS sequence"/>
</dbReference>
<evidence type="ECO:0000259" key="12">
    <source>
        <dbReference type="PROSITE" id="PS50936"/>
    </source>
</evidence>
<feature type="domain" description="CP-type G" evidence="13">
    <location>
        <begin position="94"/>
        <end position="250"/>
    </location>
</feature>
<reference evidence="15" key="1">
    <citation type="submission" date="2016-12" db="EMBL/GenBank/DDBJ databases">
        <authorList>
            <person name="Rodrigo-Torres L."/>
            <person name="Arahal R.D."/>
            <person name="Lucena T."/>
        </authorList>
    </citation>
    <scope>NUCLEOTIDE SEQUENCE [LARGE SCALE GENOMIC DNA]</scope>
</reference>
<proteinExistence type="inferred from homology"/>
<keyword evidence="9 10" id="KW-0342">GTP-binding</keyword>
<keyword evidence="15" id="KW-1185">Reference proteome</keyword>
<evidence type="ECO:0000256" key="5">
    <source>
        <dbReference type="ARBA" id="ARBA00022741"/>
    </source>
</evidence>
<dbReference type="InterPro" id="IPR027417">
    <property type="entry name" value="P-loop_NTPase"/>
</dbReference>
<dbReference type="RefSeq" id="WP_073583763.1">
    <property type="nucleotide sequence ID" value="NZ_AP024898.1"/>
</dbReference>
<dbReference type="PROSITE" id="PS50936">
    <property type="entry name" value="ENGC_GTPASE"/>
    <property type="match status" value="1"/>
</dbReference>
<feature type="binding site" evidence="10">
    <location>
        <position position="278"/>
    </location>
    <ligand>
        <name>Zn(2+)</name>
        <dbReference type="ChEBI" id="CHEBI:29105"/>
    </ligand>
</feature>
<feature type="binding site" evidence="10">
    <location>
        <begin position="192"/>
        <end position="200"/>
    </location>
    <ligand>
        <name>GTP</name>
        <dbReference type="ChEBI" id="CHEBI:37565"/>
    </ligand>
</feature>
<dbReference type="STRING" id="1117707.VQ7734_02856"/>
<comment type="similarity">
    <text evidence="10">Belongs to the TRAFAC class YlqF/YawG GTPase family. RsgA subfamily.</text>
</comment>
<sequence length="347" mass="39097">MNSTLSLSQLGWQPVFQQQLTLDDYDHYTIARISEHHRSQYILLSEKGKITLEIHHSYQAMTVGDWVLIDSEQRLVRLLERASLFSRKAAGSKVSEQYIAANVDTLFIVCALNQDFNLSRIERYLSLAQEAKVEPVVVLTKRDLCDDGEEKRASVQALDPMLMIEMVNALEVADSEVLNCWCKPGKTVAFMGSSGVGKSTLINTLMGQAEQLTGGIREDDGKGRHTTTSRSLHFTPTGGVVIDTPGMRELQLADCADGVHTTFADIETLSQQCRFSDCHHQGEPGCAVQQALDEGVLEQRRLNNYFKLLAEQERNAASLKEKRDKEKQFARMCRTYQHHSRKEKKGY</sequence>
<keyword evidence="6 10" id="KW-0378">Hydrolase</keyword>
<organism evidence="14 15">
    <name type="scientific">Vibrio quintilis</name>
    <dbReference type="NCBI Taxonomy" id="1117707"/>
    <lineage>
        <taxon>Bacteria</taxon>
        <taxon>Pseudomonadati</taxon>
        <taxon>Pseudomonadota</taxon>
        <taxon>Gammaproteobacteria</taxon>
        <taxon>Vibrionales</taxon>
        <taxon>Vibrionaceae</taxon>
        <taxon>Vibrio</taxon>
    </lineage>
</organism>
<dbReference type="EC" id="3.6.1.-" evidence="10"/>
<evidence type="ECO:0000256" key="7">
    <source>
        <dbReference type="ARBA" id="ARBA00022833"/>
    </source>
</evidence>
<dbReference type="InterPro" id="IPR010914">
    <property type="entry name" value="RsgA_GTPase_dom"/>
</dbReference>
<keyword evidence="8 10" id="KW-0694">RNA-binding</keyword>
<feature type="coiled-coil region" evidence="11">
    <location>
        <begin position="302"/>
        <end position="329"/>
    </location>
</feature>
<dbReference type="GO" id="GO:0019843">
    <property type="term" value="F:rRNA binding"/>
    <property type="evidence" value="ECO:0007669"/>
    <property type="project" value="UniProtKB-KW"/>
</dbReference>
<dbReference type="PANTHER" id="PTHR32120">
    <property type="entry name" value="SMALL RIBOSOMAL SUBUNIT BIOGENESIS GTPASE RSGA"/>
    <property type="match status" value="1"/>
</dbReference>
<evidence type="ECO:0000256" key="10">
    <source>
        <dbReference type="HAMAP-Rule" id="MF_01820"/>
    </source>
</evidence>
<feature type="binding site" evidence="10">
    <location>
        <position position="286"/>
    </location>
    <ligand>
        <name>Zn(2+)</name>
        <dbReference type="ChEBI" id="CHEBI:29105"/>
    </ligand>
</feature>